<organism evidence="2 3">
    <name type="scientific">Fontibacillus panacisegetis</name>
    <dbReference type="NCBI Taxonomy" id="670482"/>
    <lineage>
        <taxon>Bacteria</taxon>
        <taxon>Bacillati</taxon>
        <taxon>Bacillota</taxon>
        <taxon>Bacilli</taxon>
        <taxon>Bacillales</taxon>
        <taxon>Paenibacillaceae</taxon>
        <taxon>Fontibacillus</taxon>
    </lineage>
</organism>
<evidence type="ECO:0000313" key="3">
    <source>
        <dbReference type="Proteomes" id="UP000198972"/>
    </source>
</evidence>
<keyword evidence="3" id="KW-1185">Reference proteome</keyword>
<dbReference type="STRING" id="670482.SAMN04488542_10970"/>
<sequence length="285" mass="32877">MKFALCTISFRHQLISFPEIVNFARYHRFDGIEMWGIHAENLFEHARLRTEFELKSMRAEGISISMLSDYLNIASEQDFVATLQRCDRLIQLARWMGTTKIRTFAGQVPSQMISLAERECYVTRIRKLCDRCSRFGIQLIVEIHPGTLADNLNSTMSLLSEVGHDLLRLNFDVMHVWEFGGEIEGHYQTLKPWVDYFHFKNIKEAGNVNIFEPSNVYAASGNREGMSLLGEGLIDYKKFLDQLGDRDLFASLEWFGSSPFKVLEKEIAWLHQQQKSVVAGKFGIH</sequence>
<accession>A0A1G7KA82</accession>
<dbReference type="Gene3D" id="3.20.20.150">
    <property type="entry name" value="Divalent-metal-dependent TIM barrel enzymes"/>
    <property type="match status" value="1"/>
</dbReference>
<dbReference type="AlphaFoldDB" id="A0A1G7KA82"/>
<evidence type="ECO:0000259" key="1">
    <source>
        <dbReference type="Pfam" id="PF01261"/>
    </source>
</evidence>
<name>A0A1G7KA82_9BACL</name>
<dbReference type="InterPro" id="IPR036237">
    <property type="entry name" value="Xyl_isomerase-like_sf"/>
</dbReference>
<dbReference type="PANTHER" id="PTHR12110">
    <property type="entry name" value="HYDROXYPYRUVATE ISOMERASE"/>
    <property type="match status" value="1"/>
</dbReference>
<evidence type="ECO:0000313" key="2">
    <source>
        <dbReference type="EMBL" id="SDF34066.1"/>
    </source>
</evidence>
<dbReference type="Proteomes" id="UP000198972">
    <property type="component" value="Unassembled WGS sequence"/>
</dbReference>
<proteinExistence type="predicted"/>
<dbReference type="PANTHER" id="PTHR12110:SF21">
    <property type="entry name" value="XYLOSE ISOMERASE-LIKE TIM BARREL DOMAIN-CONTAINING PROTEIN"/>
    <property type="match status" value="1"/>
</dbReference>
<protein>
    <submittedName>
        <fullName evidence="2">3-dehydroshikimate dehydratase</fullName>
    </submittedName>
</protein>
<dbReference type="SUPFAM" id="SSF51658">
    <property type="entry name" value="Xylose isomerase-like"/>
    <property type="match status" value="1"/>
</dbReference>
<feature type="domain" description="Xylose isomerase-like TIM barrel" evidence="1">
    <location>
        <begin position="29"/>
        <end position="271"/>
    </location>
</feature>
<dbReference type="InterPro" id="IPR050312">
    <property type="entry name" value="IolE/XylAMocC-like"/>
</dbReference>
<dbReference type="InterPro" id="IPR013022">
    <property type="entry name" value="Xyl_isomerase-like_TIM-brl"/>
</dbReference>
<dbReference type="Pfam" id="PF01261">
    <property type="entry name" value="AP_endonuc_2"/>
    <property type="match status" value="1"/>
</dbReference>
<gene>
    <name evidence="2" type="ORF">SAMN04488542_10970</name>
</gene>
<dbReference type="EMBL" id="FNBG01000009">
    <property type="protein sequence ID" value="SDF34066.1"/>
    <property type="molecule type" value="Genomic_DNA"/>
</dbReference>
<dbReference type="OrthoDB" id="9815124at2"/>
<reference evidence="2 3" key="1">
    <citation type="submission" date="2016-10" db="EMBL/GenBank/DDBJ databases">
        <authorList>
            <person name="de Groot N.N."/>
        </authorList>
    </citation>
    <scope>NUCLEOTIDE SEQUENCE [LARGE SCALE GENOMIC DNA]</scope>
    <source>
        <strain evidence="2 3">DSM 28129</strain>
    </source>
</reference>
<dbReference type="RefSeq" id="WP_091229092.1">
    <property type="nucleotide sequence ID" value="NZ_FNBG01000009.1"/>
</dbReference>